<proteinExistence type="predicted"/>
<evidence type="ECO:0000313" key="2">
    <source>
        <dbReference type="RefSeq" id="XP_021837808.2"/>
    </source>
</evidence>
<keyword evidence="1" id="KW-1185">Reference proteome</keyword>
<reference evidence="1" key="1">
    <citation type="journal article" date="2021" name="Nat. Commun.">
        <title>Genomic analyses provide insights into spinach domestication and the genetic basis of agronomic traits.</title>
        <authorList>
            <person name="Cai X."/>
            <person name="Sun X."/>
            <person name="Xu C."/>
            <person name="Sun H."/>
            <person name="Wang X."/>
            <person name="Ge C."/>
            <person name="Zhang Z."/>
            <person name="Wang Q."/>
            <person name="Fei Z."/>
            <person name="Jiao C."/>
            <person name="Wang Q."/>
        </authorList>
    </citation>
    <scope>NUCLEOTIDE SEQUENCE [LARGE SCALE GENOMIC DNA]</scope>
    <source>
        <strain evidence="1">cv. Varoflay</strain>
    </source>
</reference>
<reference evidence="2" key="2">
    <citation type="submission" date="2025-08" db="UniProtKB">
        <authorList>
            <consortium name="RefSeq"/>
        </authorList>
    </citation>
    <scope>IDENTIFICATION</scope>
    <source>
        <tissue evidence="2">Leaf</tissue>
    </source>
</reference>
<dbReference type="PANTHER" id="PTHR36482">
    <property type="entry name" value="OSJNBA0024J22.15 PROTEIN"/>
    <property type="match status" value="1"/>
</dbReference>
<dbReference type="InterPro" id="IPR053085">
    <property type="entry name" value="Jasmonate-induced_protein"/>
</dbReference>
<dbReference type="PANTHER" id="PTHR36482:SF6">
    <property type="entry name" value="JASMONATE-INDUCED PROTEIN HOMOLOG"/>
    <property type="match status" value="1"/>
</dbReference>
<dbReference type="Proteomes" id="UP000813463">
    <property type="component" value="Chromosome 3"/>
</dbReference>
<name>A0A9R0HVI7_SPIOL</name>
<protein>
    <submittedName>
        <fullName evidence="2">Jasmonate-induced protein homolog</fullName>
    </submittedName>
</protein>
<evidence type="ECO:0000313" key="1">
    <source>
        <dbReference type="Proteomes" id="UP000813463"/>
    </source>
</evidence>
<dbReference type="RefSeq" id="XP_021837808.2">
    <property type="nucleotide sequence ID" value="XM_021982116.2"/>
</dbReference>
<gene>
    <name evidence="2" type="primary">LOC110777506</name>
</gene>
<organism evidence="1 2">
    <name type="scientific">Spinacia oleracea</name>
    <name type="common">Spinach</name>
    <dbReference type="NCBI Taxonomy" id="3562"/>
    <lineage>
        <taxon>Eukaryota</taxon>
        <taxon>Viridiplantae</taxon>
        <taxon>Streptophyta</taxon>
        <taxon>Embryophyta</taxon>
        <taxon>Tracheophyta</taxon>
        <taxon>Spermatophyta</taxon>
        <taxon>Magnoliopsida</taxon>
        <taxon>eudicotyledons</taxon>
        <taxon>Gunneridae</taxon>
        <taxon>Pentapetalae</taxon>
        <taxon>Caryophyllales</taxon>
        <taxon>Chenopodiaceae</taxon>
        <taxon>Chenopodioideae</taxon>
        <taxon>Anserineae</taxon>
        <taxon>Spinacia</taxon>
    </lineage>
</organism>
<sequence length="179" mass="19846">MAAIQQVPTTMVSDKKKAILEELMLEARDKASLEPEVGGVKGEVVTRCIIFNRDKNRVPLEILYEHNWSGNPVPSYPPFIFNEMHPAQFKHQGTLPQGSKGGFVYADRKSFPARKWLVAFDIPKNKVYVEAGPIGPVDWNVVEVKLNASENSSYHEDPVFGGVAEAGIYNGQLNGAFTN</sequence>
<dbReference type="AlphaFoldDB" id="A0A9R0HVI7"/>
<dbReference type="GeneID" id="110777506"/>
<accession>A0A9R0HVI7</accession>
<dbReference type="KEGG" id="soe:110777506"/>